<dbReference type="PANTHER" id="PTHR33115">
    <property type="entry name" value="ARM REPEAT SUPERFAMILY PROTEIN"/>
    <property type="match status" value="1"/>
</dbReference>
<protein>
    <submittedName>
        <fullName evidence="3">Uncharacterized protein</fullName>
    </submittedName>
</protein>
<dbReference type="PANTHER" id="PTHR33115:SF50">
    <property type="entry name" value="ARM REPEAT SUPERFAMILY PROTEIN"/>
    <property type="match status" value="1"/>
</dbReference>
<dbReference type="Proteomes" id="UP000006038">
    <property type="component" value="Chromosome 1"/>
</dbReference>
<evidence type="ECO:0000313" key="3">
    <source>
        <dbReference type="EnsemblPlants" id="OB01G27560.1"/>
    </source>
</evidence>
<dbReference type="AlphaFoldDB" id="J3L0K0"/>
<feature type="region of interest" description="Disordered" evidence="1">
    <location>
        <begin position="1"/>
        <end position="49"/>
    </location>
</feature>
<accession>J3L0K0</accession>
<name>J3L0K0_ORYBR</name>
<feature type="compositionally biased region" description="Low complexity" evidence="1">
    <location>
        <begin position="22"/>
        <end position="32"/>
    </location>
</feature>
<keyword evidence="2" id="KW-0812">Transmembrane</keyword>
<dbReference type="HOGENOM" id="CLU_161660_3_0_1"/>
<dbReference type="Gramene" id="OB01G27560.1">
    <property type="protein sequence ID" value="OB01G27560.1"/>
    <property type="gene ID" value="OB01G27560"/>
</dbReference>
<keyword evidence="2" id="KW-1133">Transmembrane helix</keyword>
<evidence type="ECO:0000313" key="4">
    <source>
        <dbReference type="Proteomes" id="UP000006038"/>
    </source>
</evidence>
<reference evidence="3" key="2">
    <citation type="submission" date="2013-04" db="UniProtKB">
        <authorList>
            <consortium name="EnsemblPlants"/>
        </authorList>
    </citation>
    <scope>IDENTIFICATION</scope>
</reference>
<proteinExistence type="predicted"/>
<keyword evidence="2" id="KW-0472">Membrane</keyword>
<organism evidence="3">
    <name type="scientific">Oryza brachyantha</name>
    <name type="common">malo sina</name>
    <dbReference type="NCBI Taxonomy" id="4533"/>
    <lineage>
        <taxon>Eukaryota</taxon>
        <taxon>Viridiplantae</taxon>
        <taxon>Streptophyta</taxon>
        <taxon>Embryophyta</taxon>
        <taxon>Tracheophyta</taxon>
        <taxon>Spermatophyta</taxon>
        <taxon>Magnoliopsida</taxon>
        <taxon>Liliopsida</taxon>
        <taxon>Poales</taxon>
        <taxon>Poaceae</taxon>
        <taxon>BOP clade</taxon>
        <taxon>Oryzoideae</taxon>
        <taxon>Oryzeae</taxon>
        <taxon>Oryzinae</taxon>
        <taxon>Oryza</taxon>
    </lineage>
</organism>
<feature type="transmembrane region" description="Helical" evidence="2">
    <location>
        <begin position="57"/>
        <end position="83"/>
    </location>
</feature>
<dbReference type="EnsemblPlants" id="OB01G27560.1">
    <property type="protein sequence ID" value="OB01G27560.1"/>
    <property type="gene ID" value="OB01G27560"/>
</dbReference>
<keyword evidence="4" id="KW-1185">Reference proteome</keyword>
<sequence>MAESGGRRRNNMPASTGGSIIRRAAAPRRAAAVGTDDETEAGDGTIPRPEEKLNKTIFWFAVLFKLMNGFGTLAFVWATVVLLGGFSTLIKPDDFWRVTVIVFIQASRCISI</sequence>
<dbReference type="STRING" id="4533.J3L0K0"/>
<evidence type="ECO:0000256" key="1">
    <source>
        <dbReference type="SAM" id="MobiDB-lite"/>
    </source>
</evidence>
<evidence type="ECO:0000256" key="2">
    <source>
        <dbReference type="SAM" id="Phobius"/>
    </source>
</evidence>
<reference evidence="3" key="1">
    <citation type="journal article" date="2013" name="Nat. Commun.">
        <title>Whole-genome sequencing of Oryza brachyantha reveals mechanisms underlying Oryza genome evolution.</title>
        <authorList>
            <person name="Chen J."/>
            <person name="Huang Q."/>
            <person name="Gao D."/>
            <person name="Wang J."/>
            <person name="Lang Y."/>
            <person name="Liu T."/>
            <person name="Li B."/>
            <person name="Bai Z."/>
            <person name="Luis Goicoechea J."/>
            <person name="Liang C."/>
            <person name="Chen C."/>
            <person name="Zhang W."/>
            <person name="Sun S."/>
            <person name="Liao Y."/>
            <person name="Zhang X."/>
            <person name="Yang L."/>
            <person name="Song C."/>
            <person name="Wang M."/>
            <person name="Shi J."/>
            <person name="Liu G."/>
            <person name="Liu J."/>
            <person name="Zhou H."/>
            <person name="Zhou W."/>
            <person name="Yu Q."/>
            <person name="An N."/>
            <person name="Chen Y."/>
            <person name="Cai Q."/>
            <person name="Wang B."/>
            <person name="Liu B."/>
            <person name="Min J."/>
            <person name="Huang Y."/>
            <person name="Wu H."/>
            <person name="Li Z."/>
            <person name="Zhang Y."/>
            <person name="Yin Y."/>
            <person name="Song W."/>
            <person name="Jiang J."/>
            <person name="Jackson S.A."/>
            <person name="Wing R.A."/>
            <person name="Wang J."/>
            <person name="Chen M."/>
        </authorList>
    </citation>
    <scope>NUCLEOTIDE SEQUENCE [LARGE SCALE GENOMIC DNA]</scope>
    <source>
        <strain evidence="3">cv. IRGC 101232</strain>
    </source>
</reference>